<sequence length="241" mass="26421">MPASLKYIILGFILLIGKVTQAQHKVSAPKASASQSLSIRIVNKASGFHLSVANESSPEERKTEFSIDIFSGATSIVTGLSLSNNGIYQYHYTPTFGFAGDLGYPLTSELSLHASLGYLQRGAEFDSVGFADQSRYRLSYIDLWEYLEYASGSQSKFTFLVGMSQSTLVAASLSSSDKKNNAMDDFKKFDVGLVAGPGILLPTTQDNKIRLRFIFSYGFRDAFAEGHFNDDIKAHNHAILI</sequence>
<dbReference type="EMBL" id="CP003281">
    <property type="protein sequence ID" value="AFL83925.1"/>
    <property type="molecule type" value="Genomic_DNA"/>
</dbReference>
<dbReference type="OrthoDB" id="947434at2"/>
<protein>
    <recommendedName>
        <fullName evidence="1">Outer membrane protein beta-barrel domain-containing protein</fullName>
    </recommendedName>
</protein>
<accession>I3Z3V7</accession>
<dbReference type="KEGG" id="bbd:Belba_1298"/>
<dbReference type="AlphaFoldDB" id="I3Z3V7"/>
<keyword evidence="3" id="KW-1185">Reference proteome</keyword>
<dbReference type="InterPro" id="IPR025665">
    <property type="entry name" value="Beta-barrel_OMP_2"/>
</dbReference>
<evidence type="ECO:0000259" key="1">
    <source>
        <dbReference type="Pfam" id="PF13568"/>
    </source>
</evidence>
<gene>
    <name evidence="2" type="ordered locus">Belba_1298</name>
</gene>
<feature type="domain" description="Outer membrane protein beta-barrel" evidence="1">
    <location>
        <begin position="64"/>
        <end position="223"/>
    </location>
</feature>
<evidence type="ECO:0000313" key="3">
    <source>
        <dbReference type="Proteomes" id="UP000006050"/>
    </source>
</evidence>
<reference evidence="3" key="1">
    <citation type="submission" date="2012-06" db="EMBL/GenBank/DDBJ databases">
        <title>The complete genome of Belliella baltica DSM 15883.</title>
        <authorList>
            <person name="Lucas S."/>
            <person name="Copeland A."/>
            <person name="Lapidus A."/>
            <person name="Goodwin L."/>
            <person name="Pitluck S."/>
            <person name="Peters L."/>
            <person name="Mikhailova N."/>
            <person name="Davenport K."/>
            <person name="Kyrpides N."/>
            <person name="Mavromatis K."/>
            <person name="Pagani I."/>
            <person name="Ivanova N."/>
            <person name="Ovchinnikova G."/>
            <person name="Zeytun A."/>
            <person name="Detter J.C."/>
            <person name="Han C."/>
            <person name="Land M."/>
            <person name="Hauser L."/>
            <person name="Markowitz V."/>
            <person name="Cheng J.-F."/>
            <person name="Hugenholtz P."/>
            <person name="Woyke T."/>
            <person name="Wu D."/>
            <person name="Tindall B."/>
            <person name="Pomrenke H."/>
            <person name="Brambilla E."/>
            <person name="Klenk H.-P."/>
            <person name="Eisen J.A."/>
        </authorList>
    </citation>
    <scope>NUCLEOTIDE SEQUENCE [LARGE SCALE GENOMIC DNA]</scope>
    <source>
        <strain evidence="3">DSM 15883 / CIP 108006 / LMG 21964 / BA134</strain>
    </source>
</reference>
<evidence type="ECO:0000313" key="2">
    <source>
        <dbReference type="EMBL" id="AFL83925.1"/>
    </source>
</evidence>
<organism evidence="2 3">
    <name type="scientific">Belliella baltica (strain DSM 15883 / CIP 108006 / LMG 21964 / BA134)</name>
    <dbReference type="NCBI Taxonomy" id="866536"/>
    <lineage>
        <taxon>Bacteria</taxon>
        <taxon>Pseudomonadati</taxon>
        <taxon>Bacteroidota</taxon>
        <taxon>Cytophagia</taxon>
        <taxon>Cytophagales</taxon>
        <taxon>Cyclobacteriaceae</taxon>
        <taxon>Belliella</taxon>
    </lineage>
</organism>
<proteinExistence type="predicted"/>
<dbReference type="Pfam" id="PF13568">
    <property type="entry name" value="OMP_b-brl_2"/>
    <property type="match status" value="1"/>
</dbReference>
<dbReference type="RefSeq" id="WP_014771922.1">
    <property type="nucleotide sequence ID" value="NC_018010.1"/>
</dbReference>
<dbReference type="HOGENOM" id="CLU_1150104_0_0_10"/>
<dbReference type="Proteomes" id="UP000006050">
    <property type="component" value="Chromosome"/>
</dbReference>
<dbReference type="STRING" id="866536.Belba_1298"/>
<name>I3Z3V7_BELBD</name>